<evidence type="ECO:0000313" key="2">
    <source>
        <dbReference type="EMBL" id="KAA6382662.1"/>
    </source>
</evidence>
<dbReference type="InterPro" id="IPR011009">
    <property type="entry name" value="Kinase-like_dom_sf"/>
</dbReference>
<evidence type="ECO:0000256" key="1">
    <source>
        <dbReference type="SAM" id="MobiDB-lite"/>
    </source>
</evidence>
<accession>A0A5J4VJ82</accession>
<feature type="non-terminal residue" evidence="2">
    <location>
        <position position="1"/>
    </location>
</feature>
<dbReference type="AlphaFoldDB" id="A0A5J4VJ82"/>
<comment type="caution">
    <text evidence="2">The sequence shown here is derived from an EMBL/GenBank/DDBJ whole genome shotgun (WGS) entry which is preliminary data.</text>
</comment>
<dbReference type="Gene3D" id="1.10.510.10">
    <property type="entry name" value="Transferase(Phosphotransferase) domain 1"/>
    <property type="match status" value="1"/>
</dbReference>
<evidence type="ECO:0008006" key="4">
    <source>
        <dbReference type="Google" id="ProtNLM"/>
    </source>
</evidence>
<feature type="region of interest" description="Disordered" evidence="1">
    <location>
        <begin position="151"/>
        <end position="179"/>
    </location>
</feature>
<gene>
    <name evidence="2" type="ORF">EZS28_021811</name>
</gene>
<dbReference type="SUPFAM" id="SSF56112">
    <property type="entry name" value="Protein kinase-like (PK-like)"/>
    <property type="match status" value="1"/>
</dbReference>
<proteinExistence type="predicted"/>
<dbReference type="EMBL" id="SNRW01006655">
    <property type="protein sequence ID" value="KAA6382662.1"/>
    <property type="molecule type" value="Genomic_DNA"/>
</dbReference>
<protein>
    <recommendedName>
        <fullName evidence="4">Tau-tubulin kinase 1</fullName>
    </recommendedName>
</protein>
<dbReference type="PANTHER" id="PTHR11909">
    <property type="entry name" value="CASEIN KINASE-RELATED"/>
    <property type="match status" value="1"/>
</dbReference>
<feature type="compositionally biased region" description="Low complexity" evidence="1">
    <location>
        <begin position="155"/>
        <end position="171"/>
    </location>
</feature>
<dbReference type="Proteomes" id="UP000324800">
    <property type="component" value="Unassembled WGS sequence"/>
</dbReference>
<sequence>PSMKSGFRGTIRYASANSHRKRELGRQDDLMSLIYIFVEFYTGTLPWVNIVDPDEVMRLKELYQGGSLFANMPSEFMEFEDHILSLDYTTEPDYLLLASLFPDSSNDIKQGLTPISPTSLSITPSKSNQSNLLQTPNEQLSIKQIQFPTIKTDSNDSSNFDDSNSKSNNSSRPTKPILRRHERQYLTFKRFINFRHFRHFSQRRAPYLCGQALYNEPSDKHHKQSISRQFLTFLVSGGQFGLEITKNEFIESIVQIPVG</sequence>
<name>A0A5J4VJ82_9EUKA</name>
<organism evidence="2 3">
    <name type="scientific">Streblomastix strix</name>
    <dbReference type="NCBI Taxonomy" id="222440"/>
    <lineage>
        <taxon>Eukaryota</taxon>
        <taxon>Metamonada</taxon>
        <taxon>Preaxostyla</taxon>
        <taxon>Oxymonadida</taxon>
        <taxon>Streblomastigidae</taxon>
        <taxon>Streblomastix</taxon>
    </lineage>
</organism>
<reference evidence="2 3" key="1">
    <citation type="submission" date="2019-03" db="EMBL/GenBank/DDBJ databases">
        <title>Single cell metagenomics reveals metabolic interactions within the superorganism composed of flagellate Streblomastix strix and complex community of Bacteroidetes bacteria on its surface.</title>
        <authorList>
            <person name="Treitli S.C."/>
            <person name="Kolisko M."/>
            <person name="Husnik F."/>
            <person name="Keeling P."/>
            <person name="Hampl V."/>
        </authorList>
    </citation>
    <scope>NUCLEOTIDE SEQUENCE [LARGE SCALE GENOMIC DNA]</scope>
    <source>
        <strain evidence="2">ST1C</strain>
    </source>
</reference>
<dbReference type="InterPro" id="IPR050235">
    <property type="entry name" value="CK1_Ser-Thr_kinase"/>
</dbReference>
<evidence type="ECO:0000313" key="3">
    <source>
        <dbReference type="Proteomes" id="UP000324800"/>
    </source>
</evidence>